<reference evidence="1 2" key="1">
    <citation type="submission" date="2018-10" db="EMBL/GenBank/DDBJ databases">
        <title>Transmission dynamics of multidrug resistant bacteria on intensive care unit surfaces.</title>
        <authorList>
            <person name="D'Souza A.W."/>
            <person name="Potter R.F."/>
            <person name="Wallace M."/>
            <person name="Shupe A."/>
            <person name="Patel S."/>
            <person name="Sun S."/>
            <person name="Gul D."/>
            <person name="Kwon J.H."/>
            <person name="Andleeb S."/>
            <person name="Burnham C.-A.D."/>
            <person name="Dantas G."/>
        </authorList>
    </citation>
    <scope>NUCLEOTIDE SEQUENCE [LARGE SCALE GENOMIC DNA]</scope>
    <source>
        <strain evidence="1 2">PX_177</strain>
    </source>
</reference>
<dbReference type="SUPFAM" id="SSF81901">
    <property type="entry name" value="HCP-like"/>
    <property type="match status" value="1"/>
</dbReference>
<organism evidence="1 2">
    <name type="scientific">Stutzerimonas xanthomarina</name>
    <dbReference type="NCBI Taxonomy" id="271420"/>
    <lineage>
        <taxon>Bacteria</taxon>
        <taxon>Pseudomonadati</taxon>
        <taxon>Pseudomonadota</taxon>
        <taxon>Gammaproteobacteria</taxon>
        <taxon>Pseudomonadales</taxon>
        <taxon>Pseudomonadaceae</taxon>
        <taxon>Stutzerimonas</taxon>
    </lineage>
</organism>
<sequence>MEDPAGRGLTGRGDEVFDEAMRIGAAGDVQGQLELLSISSGRGNPEALYELARIYLNGAGVTKAPDTAIAYLNQAMGMGHVESSRVLGWLYVMGTGVDRDLEYGRLLLDKAAQTSVRAQREYGMALANLREPNLDDFEQGLELLQSAASSGDEQAEAAYQALLSVGPGDVAHVTAPMRDDDLEPFSLKERALKGDVAAMYEFALNVSLGKIPDSNPEFTAYCWYSIAASRGHARAALETQSLSGVRALADRAEPGATDRAIDAINARISGS</sequence>
<dbReference type="InterPro" id="IPR011990">
    <property type="entry name" value="TPR-like_helical_dom_sf"/>
</dbReference>
<comment type="caution">
    <text evidence="1">The sequence shown here is derived from an EMBL/GenBank/DDBJ whole genome shotgun (WGS) entry which is preliminary data.</text>
</comment>
<dbReference type="InterPro" id="IPR006597">
    <property type="entry name" value="Sel1-like"/>
</dbReference>
<accession>A0A3R8UWI8</accession>
<dbReference type="PANTHER" id="PTHR11102:SF160">
    <property type="entry name" value="ERAD-ASSOCIATED E3 UBIQUITIN-PROTEIN LIGASE COMPONENT HRD3"/>
    <property type="match status" value="1"/>
</dbReference>
<dbReference type="AlphaFoldDB" id="A0A3R8UWI8"/>
<dbReference type="SMART" id="SM00671">
    <property type="entry name" value="SEL1"/>
    <property type="match status" value="2"/>
</dbReference>
<dbReference type="Proteomes" id="UP000276506">
    <property type="component" value="Unassembled WGS sequence"/>
</dbReference>
<protein>
    <submittedName>
        <fullName evidence="1">Sel1 repeat family protein</fullName>
    </submittedName>
</protein>
<dbReference type="PANTHER" id="PTHR11102">
    <property type="entry name" value="SEL-1-LIKE PROTEIN"/>
    <property type="match status" value="1"/>
</dbReference>
<name>A0A3R8UWI8_9GAMM</name>
<evidence type="ECO:0000313" key="2">
    <source>
        <dbReference type="Proteomes" id="UP000276506"/>
    </source>
</evidence>
<dbReference type="Pfam" id="PF08238">
    <property type="entry name" value="Sel1"/>
    <property type="match status" value="4"/>
</dbReference>
<dbReference type="InterPro" id="IPR050767">
    <property type="entry name" value="Sel1_AlgK"/>
</dbReference>
<dbReference type="EMBL" id="RHQL01000018">
    <property type="protein sequence ID" value="RRV05493.1"/>
    <property type="molecule type" value="Genomic_DNA"/>
</dbReference>
<gene>
    <name evidence="1" type="ORF">EGJ28_21380</name>
</gene>
<proteinExistence type="predicted"/>
<dbReference type="RefSeq" id="WP_125940324.1">
    <property type="nucleotide sequence ID" value="NZ_RHQL01000018.1"/>
</dbReference>
<dbReference type="Gene3D" id="1.25.40.10">
    <property type="entry name" value="Tetratricopeptide repeat domain"/>
    <property type="match status" value="1"/>
</dbReference>
<evidence type="ECO:0000313" key="1">
    <source>
        <dbReference type="EMBL" id="RRV05493.1"/>
    </source>
</evidence>